<sequence>MVRLTQNQTTHDEWVAQNGNQSVSEVDSSFEQEQTRAQDESAYFSCDNDASAVIEEASTVEEEEEEEEVSVSQVIPISEELSIIEEAPTPTEQSIIVDITEDQDVLDSIATSNESTQNESVDLNSTQTTISTVDSDDSDDDDFIVGCRRQKLTVPEAKRSVSTPLPKFLIATNDDSEADYSIFTPKKTSPQKAFNIASAARLNRQSEGILEPVLNSDFDFAQRWETPKKHTSLKPRASLLSITTTKKATKTDTLFDEIDALSRGMGDLAVDEDHHISYTPNKLKRPPKIFKRTSSSIFDLSDSESDKEVFQSSRLVPKTPVTMPRAKPRVSKSLAPKTVERQQRKDFEETKDTFAKEYLAQLDEKVNGGAVGRLTSRTGGVQLVWTNSKQTTAGTCQVRRFTAMGDNPEYFSCTITLEVKVCDDFDRVKNTLAHEYTHACVDILEIDRRQLKNEGPHGALFKTWAKKVGKAMGIPIPTTCHDMVINFKFEYQCPNCTHIYRAHSRKKEWTTTKGCEKCRVPLVQIKPVPRTAKKEGGPGSGLTAYQIFQKETFARLKAELPPGTPFQLGAMQKEVTKLWKEEKAKLEAGQGASGKSSFREKLEAARRESTSTQIFGVDDSISEDLKAFEKLVITID</sequence>
<dbReference type="STRING" id="1284197.S8C405"/>
<gene>
    <name evidence="3" type="ORF">H072_3608</name>
</gene>
<dbReference type="GO" id="GO:0005634">
    <property type="term" value="C:nucleus"/>
    <property type="evidence" value="ECO:0007669"/>
    <property type="project" value="TreeGrafter"/>
</dbReference>
<dbReference type="GO" id="GO:0006950">
    <property type="term" value="P:response to stress"/>
    <property type="evidence" value="ECO:0007669"/>
    <property type="project" value="UniProtKB-ARBA"/>
</dbReference>
<feature type="domain" description="SprT-like" evidence="2">
    <location>
        <begin position="360"/>
        <end position="525"/>
    </location>
</feature>
<feature type="compositionally biased region" description="Polar residues" evidence="1">
    <location>
        <begin position="17"/>
        <end position="32"/>
    </location>
</feature>
<dbReference type="SMART" id="SM00731">
    <property type="entry name" value="SprT"/>
    <property type="match status" value="1"/>
</dbReference>
<reference evidence="3 4" key="1">
    <citation type="journal article" date="2013" name="PLoS Genet.">
        <title>Genomic mechanisms accounting for the adaptation to parasitism in nematode-trapping fungi.</title>
        <authorList>
            <person name="Meerupati T."/>
            <person name="Andersson K.M."/>
            <person name="Friman E."/>
            <person name="Kumar D."/>
            <person name="Tunlid A."/>
            <person name="Ahren D."/>
        </authorList>
    </citation>
    <scope>NUCLEOTIDE SEQUENCE [LARGE SCALE GENOMIC DNA]</scope>
    <source>
        <strain evidence="3 4">CBS 200.50</strain>
    </source>
</reference>
<evidence type="ECO:0000313" key="3">
    <source>
        <dbReference type="EMBL" id="EPS42412.1"/>
    </source>
</evidence>
<name>S8C405_DACHA</name>
<dbReference type="PANTHER" id="PTHR23099">
    <property type="entry name" value="TRANSCRIPTIONAL REGULATOR"/>
    <property type="match status" value="1"/>
</dbReference>
<dbReference type="OrthoDB" id="20772at2759"/>
<dbReference type="CDD" id="cd00084">
    <property type="entry name" value="HMG-box_SF"/>
    <property type="match status" value="1"/>
</dbReference>
<dbReference type="HOGENOM" id="CLU_430211_0_0_1"/>
<dbReference type="InterPro" id="IPR006640">
    <property type="entry name" value="SprT-like_domain"/>
</dbReference>
<accession>S8C405</accession>
<reference evidence="4" key="2">
    <citation type="submission" date="2013-04" db="EMBL/GenBank/DDBJ databases">
        <title>Genomic mechanisms accounting for the adaptation to parasitism in nematode-trapping fungi.</title>
        <authorList>
            <person name="Ahren D.G."/>
        </authorList>
    </citation>
    <scope>NUCLEOTIDE SEQUENCE [LARGE SCALE GENOMIC DNA]</scope>
    <source>
        <strain evidence="4">CBS 200.50</strain>
    </source>
</reference>
<keyword evidence="4" id="KW-1185">Reference proteome</keyword>
<evidence type="ECO:0000313" key="4">
    <source>
        <dbReference type="Proteomes" id="UP000015100"/>
    </source>
</evidence>
<dbReference type="Proteomes" id="UP000015100">
    <property type="component" value="Unassembled WGS sequence"/>
</dbReference>
<protein>
    <recommendedName>
        <fullName evidence="2">SprT-like domain-containing protein</fullName>
    </recommendedName>
</protein>
<organism evidence="3 4">
    <name type="scientific">Dactylellina haptotyla (strain CBS 200.50)</name>
    <name type="common">Nematode-trapping fungus</name>
    <name type="synonym">Monacrosporium haptotylum</name>
    <dbReference type="NCBI Taxonomy" id="1284197"/>
    <lineage>
        <taxon>Eukaryota</taxon>
        <taxon>Fungi</taxon>
        <taxon>Dikarya</taxon>
        <taxon>Ascomycota</taxon>
        <taxon>Pezizomycotina</taxon>
        <taxon>Orbiliomycetes</taxon>
        <taxon>Orbiliales</taxon>
        <taxon>Orbiliaceae</taxon>
        <taxon>Dactylellina</taxon>
    </lineage>
</organism>
<dbReference type="Pfam" id="PF10263">
    <property type="entry name" value="SprT-like"/>
    <property type="match status" value="1"/>
</dbReference>
<feature type="region of interest" description="Disordered" evidence="1">
    <location>
        <begin position="320"/>
        <end position="343"/>
    </location>
</feature>
<dbReference type="eggNOG" id="KOG3854">
    <property type="taxonomic scope" value="Eukaryota"/>
</dbReference>
<evidence type="ECO:0000259" key="2">
    <source>
        <dbReference type="SMART" id="SM00731"/>
    </source>
</evidence>
<evidence type="ECO:0000256" key="1">
    <source>
        <dbReference type="SAM" id="MobiDB-lite"/>
    </source>
</evidence>
<feature type="region of interest" description="Disordered" evidence="1">
    <location>
        <begin position="1"/>
        <end position="41"/>
    </location>
</feature>
<dbReference type="AlphaFoldDB" id="S8C405"/>
<comment type="caution">
    <text evidence="3">The sequence shown here is derived from an EMBL/GenBank/DDBJ whole genome shotgun (WGS) entry which is preliminary data.</text>
</comment>
<dbReference type="EMBL" id="AQGS01000114">
    <property type="protein sequence ID" value="EPS42412.1"/>
    <property type="molecule type" value="Genomic_DNA"/>
</dbReference>
<proteinExistence type="predicted"/>
<dbReference type="PANTHER" id="PTHR23099:SF0">
    <property type="entry name" value="GERM CELL NUCLEAR ACIDIC PROTEIN"/>
    <property type="match status" value="1"/>
</dbReference>